<dbReference type="PANTHER" id="PTHR43847:SF1">
    <property type="entry name" value="BLL3993 PROTEIN"/>
    <property type="match status" value="1"/>
</dbReference>
<dbReference type="GO" id="GO:0032259">
    <property type="term" value="P:methylation"/>
    <property type="evidence" value="ECO:0007669"/>
    <property type="project" value="UniProtKB-KW"/>
</dbReference>
<dbReference type="Pfam" id="PF04140">
    <property type="entry name" value="ICMT"/>
    <property type="match status" value="1"/>
</dbReference>
<accession>A0ABW0UDC5</accession>
<evidence type="ECO:0000313" key="7">
    <source>
        <dbReference type="Proteomes" id="UP001596110"/>
    </source>
</evidence>
<feature type="transmembrane region" description="Helical" evidence="5">
    <location>
        <begin position="41"/>
        <end position="60"/>
    </location>
</feature>
<keyword evidence="7" id="KW-1185">Reference proteome</keyword>
<dbReference type="InterPro" id="IPR052527">
    <property type="entry name" value="Metal_cation-efflux_comp"/>
</dbReference>
<comment type="subcellular location">
    <subcellularLocation>
        <location evidence="1">Membrane</location>
        <topology evidence="1">Multi-pass membrane protein</topology>
    </subcellularLocation>
</comment>
<dbReference type="RefSeq" id="WP_156806698.1">
    <property type="nucleotide sequence ID" value="NZ_JBHSOJ010000022.1"/>
</dbReference>
<keyword evidence="6" id="KW-0808">Transferase</keyword>
<gene>
    <name evidence="6" type="ORF">ACFPQ3_08305</name>
</gene>
<keyword evidence="6" id="KW-0489">Methyltransferase</keyword>
<dbReference type="Proteomes" id="UP001596110">
    <property type="component" value="Unassembled WGS sequence"/>
</dbReference>
<organism evidence="6 7">
    <name type="scientific">Streptococcus caledonicus</name>
    <dbReference type="NCBI Taxonomy" id="2614158"/>
    <lineage>
        <taxon>Bacteria</taxon>
        <taxon>Bacillati</taxon>
        <taxon>Bacillota</taxon>
        <taxon>Bacilli</taxon>
        <taxon>Lactobacillales</taxon>
        <taxon>Streptococcaceae</taxon>
        <taxon>Streptococcus</taxon>
    </lineage>
</organism>
<keyword evidence="2 5" id="KW-0812">Transmembrane</keyword>
<feature type="transmembrane region" description="Helical" evidence="5">
    <location>
        <begin position="128"/>
        <end position="151"/>
    </location>
</feature>
<dbReference type="EMBL" id="JBHSOJ010000022">
    <property type="protein sequence ID" value="MFC5631573.1"/>
    <property type="molecule type" value="Genomic_DNA"/>
</dbReference>
<dbReference type="PANTHER" id="PTHR43847">
    <property type="entry name" value="BLL3993 PROTEIN"/>
    <property type="match status" value="1"/>
</dbReference>
<evidence type="ECO:0000256" key="3">
    <source>
        <dbReference type="ARBA" id="ARBA00022989"/>
    </source>
</evidence>
<evidence type="ECO:0000256" key="2">
    <source>
        <dbReference type="ARBA" id="ARBA00022692"/>
    </source>
</evidence>
<keyword evidence="4 5" id="KW-0472">Membrane</keyword>
<name>A0ABW0UDC5_9STRE</name>
<dbReference type="GO" id="GO:0008168">
    <property type="term" value="F:methyltransferase activity"/>
    <property type="evidence" value="ECO:0007669"/>
    <property type="project" value="UniProtKB-KW"/>
</dbReference>
<dbReference type="Gene3D" id="1.20.120.1630">
    <property type="match status" value="1"/>
</dbReference>
<reference evidence="7" key="1">
    <citation type="journal article" date="2019" name="Int. J. Syst. Evol. Microbiol.">
        <title>The Global Catalogue of Microorganisms (GCM) 10K type strain sequencing project: providing services to taxonomists for standard genome sequencing and annotation.</title>
        <authorList>
            <consortium name="The Broad Institute Genomics Platform"/>
            <consortium name="The Broad Institute Genome Sequencing Center for Infectious Disease"/>
            <person name="Wu L."/>
            <person name="Ma J."/>
        </authorList>
    </citation>
    <scope>NUCLEOTIDE SEQUENCE [LARGE SCALE GENOMIC DNA]</scope>
    <source>
        <strain evidence="7">DT43</strain>
    </source>
</reference>
<feature type="transmembrane region" description="Helical" evidence="5">
    <location>
        <begin position="67"/>
        <end position="90"/>
    </location>
</feature>
<protein>
    <submittedName>
        <fullName evidence="6">Isoprenylcysteine carboxyl methyltransferase family protein</fullName>
    </submittedName>
</protein>
<proteinExistence type="predicted"/>
<evidence type="ECO:0000256" key="1">
    <source>
        <dbReference type="ARBA" id="ARBA00004141"/>
    </source>
</evidence>
<comment type="caution">
    <text evidence="6">The sequence shown here is derived from an EMBL/GenBank/DDBJ whole genome shotgun (WGS) entry which is preliminary data.</text>
</comment>
<dbReference type="InterPro" id="IPR007269">
    <property type="entry name" value="ICMT_MeTrfase"/>
</dbReference>
<keyword evidence="3 5" id="KW-1133">Transmembrane helix</keyword>
<evidence type="ECO:0000313" key="6">
    <source>
        <dbReference type="EMBL" id="MFC5631573.1"/>
    </source>
</evidence>
<evidence type="ECO:0000256" key="4">
    <source>
        <dbReference type="ARBA" id="ARBA00023136"/>
    </source>
</evidence>
<sequence>MILMIVGAIFILRLAFLTISKKNEADILANGGIEYGVKNTKLLTVAHILFYLGCFVEAYVRHTILDQVGFLGLGLLLFAFIMLCVVIHLLSDIWTVKLMIAKNHQFNNHWLFRVVKHPNYFLNIAPELVGLSLLCHAWWTLICVGPFYALILRNRIVEENNLIITQILPNTENNCKHVTGEGRRF</sequence>
<evidence type="ECO:0000256" key="5">
    <source>
        <dbReference type="SAM" id="Phobius"/>
    </source>
</evidence>